<dbReference type="PROSITE" id="PS51257">
    <property type="entry name" value="PROKAR_LIPOPROTEIN"/>
    <property type="match status" value="1"/>
</dbReference>
<dbReference type="Gene3D" id="3.40.50.2300">
    <property type="match status" value="2"/>
</dbReference>
<gene>
    <name evidence="4" type="ORF">UFOPK3954_00392</name>
</gene>
<protein>
    <submittedName>
        <fullName evidence="4">Unannotated protein</fullName>
    </submittedName>
</protein>
<accession>A0A6J7MCW0</accession>
<evidence type="ECO:0000256" key="1">
    <source>
        <dbReference type="ARBA" id="ARBA00022729"/>
    </source>
</evidence>
<feature type="compositionally biased region" description="Low complexity" evidence="2">
    <location>
        <begin position="30"/>
        <end position="57"/>
    </location>
</feature>
<feature type="region of interest" description="Disordered" evidence="2">
    <location>
        <begin position="30"/>
        <end position="75"/>
    </location>
</feature>
<evidence type="ECO:0000256" key="2">
    <source>
        <dbReference type="SAM" id="MobiDB-lite"/>
    </source>
</evidence>
<evidence type="ECO:0000313" key="4">
    <source>
        <dbReference type="EMBL" id="CAB4978467.1"/>
    </source>
</evidence>
<dbReference type="Pfam" id="PF13458">
    <property type="entry name" value="Peripla_BP_6"/>
    <property type="match status" value="1"/>
</dbReference>
<name>A0A6J7MCW0_9ZZZZ</name>
<dbReference type="PANTHER" id="PTHR47235">
    <property type="entry name" value="BLR6548 PROTEIN"/>
    <property type="match status" value="1"/>
</dbReference>
<dbReference type="SUPFAM" id="SSF53822">
    <property type="entry name" value="Periplasmic binding protein-like I"/>
    <property type="match status" value="1"/>
</dbReference>
<organism evidence="4">
    <name type="scientific">freshwater metagenome</name>
    <dbReference type="NCBI Taxonomy" id="449393"/>
    <lineage>
        <taxon>unclassified sequences</taxon>
        <taxon>metagenomes</taxon>
        <taxon>ecological metagenomes</taxon>
    </lineage>
</organism>
<keyword evidence="1" id="KW-0732">Signal</keyword>
<proteinExistence type="predicted"/>
<dbReference type="InterPro" id="IPR028081">
    <property type="entry name" value="Leu-bd"/>
</dbReference>
<evidence type="ECO:0000259" key="3">
    <source>
        <dbReference type="Pfam" id="PF13458"/>
    </source>
</evidence>
<dbReference type="InterPro" id="IPR028082">
    <property type="entry name" value="Peripla_BP_I"/>
</dbReference>
<dbReference type="EMBL" id="CAFBON010000025">
    <property type="protein sequence ID" value="CAB4978467.1"/>
    <property type="molecule type" value="Genomic_DNA"/>
</dbReference>
<feature type="domain" description="Leucine-binding protein" evidence="3">
    <location>
        <begin position="101"/>
        <end position="445"/>
    </location>
</feature>
<reference evidence="4" key="1">
    <citation type="submission" date="2020-05" db="EMBL/GenBank/DDBJ databases">
        <authorList>
            <person name="Chiriac C."/>
            <person name="Salcher M."/>
            <person name="Ghai R."/>
            <person name="Kavagutti S V."/>
        </authorList>
    </citation>
    <scope>NUCLEOTIDE SEQUENCE</scope>
</reference>
<dbReference type="AlphaFoldDB" id="A0A6J7MCW0"/>
<dbReference type="PANTHER" id="PTHR47235:SF1">
    <property type="entry name" value="BLR6548 PROTEIN"/>
    <property type="match status" value="1"/>
</dbReference>
<sequence length="463" mass="48849">MSIQKKRLKLMGGVALATAAILITASCGSKTTADPTTTVATPLSADTTTTVDSATTDGAPETTAAPTGPVGKSEGVGVTDTTIKLGIIVEDYPTDNTTPFFFRKDGNAAVKALVADINAKGGIAGRQIELVTYDFSVITDSHEACLKLVNQEKVFAIISGYATTASNDCFMKDGKTPVIDVNALTDAGNASYAGYHMTPSPTFDRSAKDWVYGANDLGMFDPAKGFKKLGVVSTSCEASIWDDPAKGIKHWLETVGVTSDKISEFRADCALESLLAAHEQALLKHSQDGVNVTMIAAQPVDRNYTALAHKQGFKTQYIWGDFHYATQSANAQSLMQDEVDGSYGITAFRQDILAPAAKACDAVVQAAGLPAFTVIQTDLLVMNYCTDLNIFKAVVEKAAASGTLSQASFVAAAPTVGKIASAVELSVDFTGDTSGGEEFIVVKWSKATTAWIQEGDVKKSFYS</sequence>